<dbReference type="InterPro" id="IPR019355">
    <property type="entry name" value="Cell_cycle_regulator_Mat89Bb"/>
</dbReference>
<organism evidence="10 11">
    <name type="scientific">Bugula neritina</name>
    <name type="common">Brown bryozoan</name>
    <name type="synonym">Sertularia neritina</name>
    <dbReference type="NCBI Taxonomy" id="10212"/>
    <lineage>
        <taxon>Eukaryota</taxon>
        <taxon>Metazoa</taxon>
        <taxon>Spiralia</taxon>
        <taxon>Lophotrochozoa</taxon>
        <taxon>Bryozoa</taxon>
        <taxon>Gymnolaemata</taxon>
        <taxon>Cheilostomatida</taxon>
        <taxon>Flustrina</taxon>
        <taxon>Buguloidea</taxon>
        <taxon>Bugulidae</taxon>
        <taxon>Bugula</taxon>
    </lineage>
</organism>
<dbReference type="AlphaFoldDB" id="A0A7J7IYX1"/>
<evidence type="ECO:0000256" key="6">
    <source>
        <dbReference type="ARBA" id="ARBA00023242"/>
    </source>
</evidence>
<feature type="region of interest" description="Disordered" evidence="9">
    <location>
        <begin position="545"/>
        <end position="588"/>
    </location>
</feature>
<reference evidence="10" key="1">
    <citation type="submission" date="2020-06" db="EMBL/GenBank/DDBJ databases">
        <title>Draft genome of Bugula neritina, a colonial animal packing powerful symbionts and potential medicines.</title>
        <authorList>
            <person name="Rayko M."/>
        </authorList>
    </citation>
    <scope>NUCLEOTIDE SEQUENCE [LARGE SCALE GENOMIC DNA]</scope>
    <source>
        <strain evidence="10">Kwan_BN1</strain>
    </source>
</reference>
<dbReference type="PANTHER" id="PTHR12955:SF1">
    <property type="entry name" value="INTEGRATOR COMPLEX SUBUNIT 13"/>
    <property type="match status" value="1"/>
</dbReference>
<evidence type="ECO:0000256" key="3">
    <source>
        <dbReference type="ARBA" id="ARBA00022490"/>
    </source>
</evidence>
<keyword evidence="4" id="KW-0132">Cell division</keyword>
<keyword evidence="3" id="KW-0963">Cytoplasm</keyword>
<dbReference type="OrthoDB" id="5844105at2759"/>
<gene>
    <name evidence="10" type="ORF">EB796_022929</name>
</gene>
<evidence type="ECO:0000313" key="11">
    <source>
        <dbReference type="Proteomes" id="UP000593567"/>
    </source>
</evidence>
<evidence type="ECO:0000256" key="2">
    <source>
        <dbReference type="ARBA" id="ARBA00004496"/>
    </source>
</evidence>
<evidence type="ECO:0000256" key="9">
    <source>
        <dbReference type="SAM" id="MobiDB-lite"/>
    </source>
</evidence>
<dbReference type="Proteomes" id="UP000593567">
    <property type="component" value="Unassembled WGS sequence"/>
</dbReference>
<dbReference type="GO" id="GO:0007346">
    <property type="term" value="P:regulation of mitotic cell cycle"/>
    <property type="evidence" value="ECO:0007669"/>
    <property type="project" value="TreeGrafter"/>
</dbReference>
<keyword evidence="11" id="KW-1185">Reference proteome</keyword>
<dbReference type="EMBL" id="VXIV02003278">
    <property type="protein sequence ID" value="KAF6018757.1"/>
    <property type="molecule type" value="Genomic_DNA"/>
</dbReference>
<keyword evidence="7" id="KW-0131">Cell cycle</keyword>
<evidence type="ECO:0000256" key="8">
    <source>
        <dbReference type="ARBA" id="ARBA00061603"/>
    </source>
</evidence>
<dbReference type="PANTHER" id="PTHR12955">
    <property type="entry name" value="SARCOMA ANTIGEN NY-SAR-95-RELATED"/>
    <property type="match status" value="1"/>
</dbReference>
<evidence type="ECO:0000256" key="7">
    <source>
        <dbReference type="ARBA" id="ARBA00023306"/>
    </source>
</evidence>
<feature type="compositionally biased region" description="Polar residues" evidence="9">
    <location>
        <begin position="561"/>
        <end position="571"/>
    </location>
</feature>
<keyword evidence="6" id="KW-0539">Nucleus</keyword>
<keyword evidence="5" id="KW-0498">Mitosis</keyword>
<dbReference type="Pfam" id="PF10221">
    <property type="entry name" value="Mat89Bb"/>
    <property type="match status" value="1"/>
</dbReference>
<name>A0A7J7IYX1_BUGNE</name>
<comment type="subcellular location">
    <subcellularLocation>
        <location evidence="2">Cytoplasm</location>
    </subcellularLocation>
    <subcellularLocation>
        <location evidence="1">Nucleus</location>
    </subcellularLocation>
</comment>
<dbReference type="GO" id="GO:0032039">
    <property type="term" value="C:integrator complex"/>
    <property type="evidence" value="ECO:0007669"/>
    <property type="project" value="TreeGrafter"/>
</dbReference>
<evidence type="ECO:0000256" key="5">
    <source>
        <dbReference type="ARBA" id="ARBA00022776"/>
    </source>
</evidence>
<comment type="caution">
    <text evidence="10">The sequence shown here is derived from an EMBL/GenBank/DDBJ whole genome shotgun (WGS) entry which is preliminary data.</text>
</comment>
<evidence type="ECO:0000256" key="4">
    <source>
        <dbReference type="ARBA" id="ARBA00022618"/>
    </source>
</evidence>
<comment type="similarity">
    <text evidence="8">Belongs to the Integrator subunit 13 family.</text>
</comment>
<evidence type="ECO:0000256" key="1">
    <source>
        <dbReference type="ARBA" id="ARBA00004123"/>
    </source>
</evidence>
<dbReference type="GO" id="GO:0051642">
    <property type="term" value="P:centrosome localization"/>
    <property type="evidence" value="ECO:0007669"/>
    <property type="project" value="TreeGrafter"/>
</dbReference>
<dbReference type="GO" id="GO:0005737">
    <property type="term" value="C:cytoplasm"/>
    <property type="evidence" value="ECO:0007669"/>
    <property type="project" value="UniProtKB-SubCell"/>
</dbReference>
<evidence type="ECO:0000313" key="10">
    <source>
        <dbReference type="EMBL" id="KAF6018757.1"/>
    </source>
</evidence>
<dbReference type="GO" id="GO:0051301">
    <property type="term" value="P:cell division"/>
    <property type="evidence" value="ECO:0007669"/>
    <property type="project" value="UniProtKB-KW"/>
</dbReference>
<protein>
    <submittedName>
        <fullName evidence="10">ASUN</fullName>
    </submittedName>
</protein>
<sequence>MLSPSDEEYEYDVANKNRPNIIPLAALSKSHWTCSIEAGLEFCRIIYDIFGRKKLISFLASDTIAQQLTGWADDHQDLEYIQRVFGSLGLPRKAGRFDDVSILHGLYAATAQLLTPSQCQVNARLTLLDNADSFQNNGRIICVTVARSENQVSDIIDKFVNDFEMKNREALCSDECIPITNCELVLVLIHPVGSTPKVLPKDSWMATSNLTVTVIVTESGRNLANRMVALAVDYFNLVITSVTGIPMKEEQNANSSASYDVELLHSDEAHSEMSVELADGCRAPSQEISGVESVTLKWCTPKSSSNTDIQLCVGAYPISPVDANSRPSLCLTNFLLSGRSVMLEQPRRSGVKVLSHMLTSHGGQIYIHQLSTSRSILDDPPSISEGVGGRVTDYRIQNFGELIKKHALKPSTQTSADRAPIEGAESSLERHTRHWPLTISDTMIYNLQSHIDPLPELLLKDNLTAEDVEHCRSAIFRLITLESQNLLVLTLTYYNFDLDREEHSRMMWSELELLVRAHSSTSPHHALILEILLNCRPAGLEDSAANMKKRRGTSDSRTDHSQPSTPSSELLSETGRAKSLPRSDSPLPKKSKYAGITLDFKGNKSVLSLWTERMNHVNNNRHAEFSGRAHSTSNKVKLYQKLEEGIHYMDDVDETTPGVKNCPDH</sequence>
<proteinExistence type="inferred from homology"/>
<accession>A0A7J7IYX1</accession>